<protein>
    <submittedName>
        <fullName evidence="3">Uncharacterized protein</fullName>
    </submittedName>
</protein>
<feature type="compositionally biased region" description="Polar residues" evidence="2">
    <location>
        <begin position="293"/>
        <end position="304"/>
    </location>
</feature>
<dbReference type="Proteomes" id="UP000541610">
    <property type="component" value="Unassembled WGS sequence"/>
</dbReference>
<sequence>MPQPPLPRGKKGGDGDFWTKLNRRRQFTDESAEVWETRGTSSHADAVYESGDGLALQTPTKVVDRIARFSSVSRDGKSEVILSSSRTSRLTVAVSARVSPTALAELHESGSTEGKQLNIRRSITFPHGHQTHIEGCSTTASTSSSPSAHTSRVRHLYNSNDAEMSIEQLDPSATSAMSEVVHDADPVSASTPSITPVTPDQPGEIRLSPLQASLSLPLGLPAATAVSECNSSCSTRQSFYSTCRLPLHRSLSVAPSVAPSVTRFRMSSSLSVASDESCDLSLPVPHKARLPSPTCNQTTPSSSSKDAKEPTGEDNEALQCEIQRLRLELEQSRQRVRDLEDSHKSFWEEDVFDIINKVSVQRVDTTEDGDSNLHSVSIKSLLPTDCESSVRNSRRGTSVSSCSSTCSFHTAISSFHWSDDECDSPTVL</sequence>
<dbReference type="EMBL" id="JABANP010000063">
    <property type="protein sequence ID" value="KAF4692248.1"/>
    <property type="molecule type" value="Genomic_DNA"/>
</dbReference>
<evidence type="ECO:0000256" key="1">
    <source>
        <dbReference type="SAM" id="Coils"/>
    </source>
</evidence>
<gene>
    <name evidence="3" type="ORF">FOZ60_013785</name>
</gene>
<dbReference type="AlphaFoldDB" id="A0A7J6P816"/>
<dbReference type="OrthoDB" id="10337672at2759"/>
<accession>A0A7J6P816</accession>
<keyword evidence="1" id="KW-0175">Coiled coil</keyword>
<proteinExistence type="predicted"/>
<feature type="region of interest" description="Disordered" evidence="2">
    <location>
        <begin position="1"/>
        <end position="22"/>
    </location>
</feature>
<reference evidence="3 4" key="1">
    <citation type="submission" date="2020-04" db="EMBL/GenBank/DDBJ databases">
        <title>Perkinsus olseni comparative genomics.</title>
        <authorList>
            <person name="Bogema D.R."/>
        </authorList>
    </citation>
    <scope>NUCLEOTIDE SEQUENCE [LARGE SCALE GENOMIC DNA]</scope>
    <source>
        <strain evidence="3">00978-12</strain>
    </source>
</reference>
<organism evidence="3 4">
    <name type="scientific">Perkinsus olseni</name>
    <name type="common">Perkinsus atlanticus</name>
    <dbReference type="NCBI Taxonomy" id="32597"/>
    <lineage>
        <taxon>Eukaryota</taxon>
        <taxon>Sar</taxon>
        <taxon>Alveolata</taxon>
        <taxon>Perkinsozoa</taxon>
        <taxon>Perkinsea</taxon>
        <taxon>Perkinsida</taxon>
        <taxon>Perkinsidae</taxon>
        <taxon>Perkinsus</taxon>
    </lineage>
</organism>
<name>A0A7J6P816_PEROL</name>
<feature type="coiled-coil region" evidence="1">
    <location>
        <begin position="315"/>
        <end position="342"/>
    </location>
</feature>
<feature type="region of interest" description="Disordered" evidence="2">
    <location>
        <begin position="283"/>
        <end position="315"/>
    </location>
</feature>
<evidence type="ECO:0000256" key="2">
    <source>
        <dbReference type="SAM" id="MobiDB-lite"/>
    </source>
</evidence>
<evidence type="ECO:0000313" key="4">
    <source>
        <dbReference type="Proteomes" id="UP000541610"/>
    </source>
</evidence>
<evidence type="ECO:0000313" key="3">
    <source>
        <dbReference type="EMBL" id="KAF4692248.1"/>
    </source>
</evidence>
<comment type="caution">
    <text evidence="3">The sequence shown here is derived from an EMBL/GenBank/DDBJ whole genome shotgun (WGS) entry which is preliminary data.</text>
</comment>